<dbReference type="PANTHER" id="PTHR33619">
    <property type="entry name" value="POLYSACCHARIDE EXPORT PROTEIN GFCE-RELATED"/>
    <property type="match status" value="1"/>
</dbReference>
<dbReference type="Pfam" id="PF22461">
    <property type="entry name" value="SLBB_2"/>
    <property type="match status" value="1"/>
</dbReference>
<dbReference type="PANTHER" id="PTHR33619:SF3">
    <property type="entry name" value="POLYSACCHARIDE EXPORT PROTEIN GFCE-RELATED"/>
    <property type="match status" value="1"/>
</dbReference>
<reference evidence="20" key="1">
    <citation type="journal article" date="2019" name="Int. J. Syst. Evol. Microbiol.">
        <title>The Global Catalogue of Microorganisms (GCM) 10K type strain sequencing project: providing services to taxonomists for standard genome sequencing and annotation.</title>
        <authorList>
            <consortium name="The Broad Institute Genomics Platform"/>
            <consortium name="The Broad Institute Genome Sequencing Center for Infectious Disease"/>
            <person name="Wu L."/>
            <person name="Ma J."/>
        </authorList>
    </citation>
    <scope>NUCLEOTIDE SEQUENCE [LARGE SCALE GENOMIC DNA]</scope>
    <source>
        <strain evidence="20">JCM 16673</strain>
    </source>
</reference>
<dbReference type="RefSeq" id="WP_344762875.1">
    <property type="nucleotide sequence ID" value="NZ_BAAAZE010000008.1"/>
</dbReference>
<evidence type="ECO:0000256" key="4">
    <source>
        <dbReference type="ARBA" id="ARBA00022452"/>
    </source>
</evidence>
<evidence type="ECO:0000256" key="6">
    <source>
        <dbReference type="ARBA" id="ARBA00022692"/>
    </source>
</evidence>
<keyword evidence="8" id="KW-0625">Polysaccharide transport</keyword>
<keyword evidence="9" id="KW-0406">Ion transport</keyword>
<evidence type="ECO:0000256" key="5">
    <source>
        <dbReference type="ARBA" id="ARBA00022597"/>
    </source>
</evidence>
<evidence type="ECO:0000259" key="18">
    <source>
        <dbReference type="Pfam" id="PF22461"/>
    </source>
</evidence>
<evidence type="ECO:0000256" key="13">
    <source>
        <dbReference type="ARBA" id="ARBA00023237"/>
    </source>
</evidence>
<comment type="subcellular location">
    <subcellularLocation>
        <location evidence="1">Cell outer membrane</location>
        <topology evidence="1">Multi-pass membrane protein</topology>
    </subcellularLocation>
</comment>
<dbReference type="EMBL" id="BAAAZE010000008">
    <property type="protein sequence ID" value="GAA4020915.1"/>
    <property type="molecule type" value="Genomic_DNA"/>
</dbReference>
<evidence type="ECO:0000256" key="2">
    <source>
        <dbReference type="ARBA" id="ARBA00009450"/>
    </source>
</evidence>
<dbReference type="InterPro" id="IPR054765">
    <property type="entry name" value="SLBB_dom"/>
</dbReference>
<dbReference type="InterPro" id="IPR049712">
    <property type="entry name" value="Poly_export"/>
</dbReference>
<dbReference type="NCBIfam" id="TIGR03028">
    <property type="entry name" value="EpsE"/>
    <property type="match status" value="1"/>
</dbReference>
<evidence type="ECO:0000313" key="20">
    <source>
        <dbReference type="Proteomes" id="UP001501353"/>
    </source>
</evidence>
<keyword evidence="13" id="KW-0998">Cell outer membrane</keyword>
<evidence type="ECO:0000256" key="15">
    <source>
        <dbReference type="SAM" id="SignalP"/>
    </source>
</evidence>
<name>A0ABP7T6F6_9BURK</name>
<protein>
    <submittedName>
        <fullName evidence="19">Polysaccharide biosynthesis/export family protein</fullName>
    </submittedName>
</protein>
<keyword evidence="11" id="KW-0472">Membrane</keyword>
<evidence type="ECO:0000256" key="3">
    <source>
        <dbReference type="ARBA" id="ARBA00022448"/>
    </source>
</evidence>
<keyword evidence="14" id="KW-0449">Lipoprotein</keyword>
<evidence type="ECO:0000256" key="10">
    <source>
        <dbReference type="ARBA" id="ARBA00023114"/>
    </source>
</evidence>
<evidence type="ECO:0000259" key="17">
    <source>
        <dbReference type="Pfam" id="PF10531"/>
    </source>
</evidence>
<organism evidence="19 20">
    <name type="scientific">Actimicrobium antarcticum</name>
    <dbReference type="NCBI Taxonomy" id="1051899"/>
    <lineage>
        <taxon>Bacteria</taxon>
        <taxon>Pseudomonadati</taxon>
        <taxon>Pseudomonadota</taxon>
        <taxon>Betaproteobacteria</taxon>
        <taxon>Burkholderiales</taxon>
        <taxon>Oxalobacteraceae</taxon>
        <taxon>Actimicrobium</taxon>
    </lineage>
</organism>
<dbReference type="InterPro" id="IPR003715">
    <property type="entry name" value="Poly_export_N"/>
</dbReference>
<keyword evidence="5" id="KW-0762">Sugar transport</keyword>
<dbReference type="Gene3D" id="3.30.1950.10">
    <property type="entry name" value="wza like domain"/>
    <property type="match status" value="1"/>
</dbReference>
<gene>
    <name evidence="19" type="ORF">GCM10022212_17150</name>
</gene>
<dbReference type="Pfam" id="PF02563">
    <property type="entry name" value="Poly_export"/>
    <property type="match status" value="1"/>
</dbReference>
<proteinExistence type="inferred from homology"/>
<feature type="domain" description="Polysaccharide export protein N-terminal" evidence="16">
    <location>
        <begin position="23"/>
        <end position="96"/>
    </location>
</feature>
<dbReference type="InterPro" id="IPR017478">
    <property type="entry name" value="Polysacc_export_EpsE"/>
</dbReference>
<feature type="signal peptide" evidence="15">
    <location>
        <begin position="1"/>
        <end position="22"/>
    </location>
</feature>
<keyword evidence="12" id="KW-0564">Palmitate</keyword>
<keyword evidence="10" id="KW-0626">Porin</keyword>
<feature type="domain" description="Soluble ligand binding" evidence="17">
    <location>
        <begin position="188"/>
        <end position="239"/>
    </location>
</feature>
<evidence type="ECO:0000313" key="19">
    <source>
        <dbReference type="EMBL" id="GAA4020915.1"/>
    </source>
</evidence>
<evidence type="ECO:0000256" key="12">
    <source>
        <dbReference type="ARBA" id="ARBA00023139"/>
    </source>
</evidence>
<evidence type="ECO:0000256" key="9">
    <source>
        <dbReference type="ARBA" id="ARBA00023065"/>
    </source>
</evidence>
<dbReference type="Proteomes" id="UP001501353">
    <property type="component" value="Unassembled WGS sequence"/>
</dbReference>
<evidence type="ECO:0000256" key="14">
    <source>
        <dbReference type="ARBA" id="ARBA00023288"/>
    </source>
</evidence>
<evidence type="ECO:0000259" key="16">
    <source>
        <dbReference type="Pfam" id="PF02563"/>
    </source>
</evidence>
<keyword evidence="20" id="KW-1185">Reference proteome</keyword>
<feature type="chain" id="PRO_5045511494" evidence="15">
    <location>
        <begin position="23"/>
        <end position="262"/>
    </location>
</feature>
<sequence length="262" mass="28546">MKKIVLWLMTLMMTLTVNSVIAADIQLGPGDVIKISVFGNPDLTLETRVSEAGSITFPLIGEVAIGGLPASEAEKKIAARLESGGFLRKPQVNLIVTVLQSQQVSVLGQVTRPGRYPVDGKRTLTDILASAGGVGPEGGDIVTLIRTRDGKTTKETIDLVDMVRSGDLNRNLELTSNDVVFVERAPRFYIYGEVQRAGFFRLERNMTVLQALSAGGGLSPRGTERGIRIKRRDADGKLEEIKAKMDDLLQVDDVVFVKESFF</sequence>
<feature type="domain" description="SLBB" evidence="18">
    <location>
        <begin position="102"/>
        <end position="182"/>
    </location>
</feature>
<evidence type="ECO:0000256" key="8">
    <source>
        <dbReference type="ARBA" id="ARBA00023047"/>
    </source>
</evidence>
<evidence type="ECO:0000256" key="11">
    <source>
        <dbReference type="ARBA" id="ARBA00023136"/>
    </source>
</evidence>
<keyword evidence="7 15" id="KW-0732">Signal</keyword>
<dbReference type="Gene3D" id="3.10.560.10">
    <property type="entry name" value="Outer membrane lipoprotein wza domain like"/>
    <property type="match status" value="2"/>
</dbReference>
<keyword evidence="6" id="KW-0812">Transmembrane</keyword>
<dbReference type="InterPro" id="IPR019554">
    <property type="entry name" value="Soluble_ligand-bd"/>
</dbReference>
<keyword evidence="4" id="KW-1134">Transmembrane beta strand</keyword>
<evidence type="ECO:0000256" key="1">
    <source>
        <dbReference type="ARBA" id="ARBA00004571"/>
    </source>
</evidence>
<dbReference type="Pfam" id="PF10531">
    <property type="entry name" value="SLBB"/>
    <property type="match status" value="1"/>
</dbReference>
<evidence type="ECO:0000256" key="7">
    <source>
        <dbReference type="ARBA" id="ARBA00022729"/>
    </source>
</evidence>
<accession>A0ABP7T6F6</accession>
<comment type="similarity">
    <text evidence="2">Belongs to the BexD/CtrA/VexA family.</text>
</comment>
<comment type="caution">
    <text evidence="19">The sequence shown here is derived from an EMBL/GenBank/DDBJ whole genome shotgun (WGS) entry which is preliminary data.</text>
</comment>
<keyword evidence="3" id="KW-0813">Transport</keyword>